<organism evidence="3 4">
    <name type="scientific">Perkinsus olseni</name>
    <name type="common">Perkinsus atlanticus</name>
    <dbReference type="NCBI Taxonomy" id="32597"/>
    <lineage>
        <taxon>Eukaryota</taxon>
        <taxon>Sar</taxon>
        <taxon>Alveolata</taxon>
        <taxon>Perkinsozoa</taxon>
        <taxon>Perkinsea</taxon>
        <taxon>Perkinsida</taxon>
        <taxon>Perkinsidae</taxon>
        <taxon>Perkinsus</taxon>
    </lineage>
</organism>
<comment type="caution">
    <text evidence="3">The sequence shown here is derived from an EMBL/GenBank/DDBJ whole genome shotgun (WGS) entry which is preliminary data.</text>
</comment>
<reference evidence="3 4" key="1">
    <citation type="submission" date="2020-04" db="EMBL/GenBank/DDBJ databases">
        <title>Perkinsus olseni comparative genomics.</title>
        <authorList>
            <person name="Bogema D.R."/>
        </authorList>
    </citation>
    <scope>NUCLEOTIDE SEQUENCE [LARGE SCALE GENOMIC DNA]</scope>
    <source>
        <strain evidence="3">00978-12</strain>
    </source>
</reference>
<keyword evidence="2" id="KW-0472">Membrane</keyword>
<proteinExistence type="predicted"/>
<evidence type="ECO:0000256" key="2">
    <source>
        <dbReference type="SAM" id="Phobius"/>
    </source>
</evidence>
<feature type="transmembrane region" description="Helical" evidence="2">
    <location>
        <begin position="95"/>
        <end position="117"/>
    </location>
</feature>
<keyword evidence="2" id="KW-0812">Transmembrane</keyword>
<sequence length="140" mass="14827">MPPATAESELDWSSITLEPPTRPAAAGSELDWSSITLEPPSHPVTAGSELDWSSVTLEGPGDPSDLLKEEGTVETDHQPTPDADSNVSSEYPARLLGILLAVVVLGLCFNIAQIILLKKLLDRASPPAAEQGMDIEEGNE</sequence>
<evidence type="ECO:0000313" key="4">
    <source>
        <dbReference type="Proteomes" id="UP000541610"/>
    </source>
</evidence>
<evidence type="ECO:0000313" key="3">
    <source>
        <dbReference type="EMBL" id="KAF4684854.1"/>
    </source>
</evidence>
<evidence type="ECO:0000256" key="1">
    <source>
        <dbReference type="SAM" id="MobiDB-lite"/>
    </source>
</evidence>
<accession>A0A7J6NLY3</accession>
<name>A0A7J6NLY3_PEROL</name>
<dbReference type="EMBL" id="JABANP010000290">
    <property type="protein sequence ID" value="KAF4684854.1"/>
    <property type="molecule type" value="Genomic_DNA"/>
</dbReference>
<dbReference type="AlphaFoldDB" id="A0A7J6NLY3"/>
<protein>
    <submittedName>
        <fullName evidence="3">Uncharacterized protein</fullName>
    </submittedName>
</protein>
<feature type="compositionally biased region" description="Basic and acidic residues" evidence="1">
    <location>
        <begin position="65"/>
        <end position="79"/>
    </location>
</feature>
<gene>
    <name evidence="3" type="ORF">FOZ60_007264</name>
</gene>
<feature type="region of interest" description="Disordered" evidence="1">
    <location>
        <begin position="1"/>
        <end position="88"/>
    </location>
</feature>
<dbReference type="Proteomes" id="UP000541610">
    <property type="component" value="Unassembled WGS sequence"/>
</dbReference>
<keyword evidence="2" id="KW-1133">Transmembrane helix</keyword>